<accession>A0AAE9Y7V4</accession>
<comment type="cofactor">
    <cofactor evidence="1">
        <name>FAD</name>
        <dbReference type="ChEBI" id="CHEBI:57692"/>
    </cofactor>
</comment>
<dbReference type="Pfam" id="PF01593">
    <property type="entry name" value="Amino_oxidase"/>
    <property type="match status" value="1"/>
</dbReference>
<feature type="domain" description="Amine oxidase" evidence="5">
    <location>
        <begin position="15"/>
        <end position="451"/>
    </location>
</feature>
<dbReference type="PANTHER" id="PTHR43563">
    <property type="entry name" value="AMINE OXIDASE"/>
    <property type="match status" value="1"/>
</dbReference>
<organism evidence="6 7">
    <name type="scientific">Iamia majanohamensis</name>
    <dbReference type="NCBI Taxonomy" id="467976"/>
    <lineage>
        <taxon>Bacteria</taxon>
        <taxon>Bacillati</taxon>
        <taxon>Actinomycetota</taxon>
        <taxon>Acidimicrobiia</taxon>
        <taxon>Acidimicrobiales</taxon>
        <taxon>Iamiaceae</taxon>
        <taxon>Iamia</taxon>
    </lineage>
</organism>
<sequence length="454" mass="49205">MAEDVVDVVVVGAGLAGLAAARDLSRAGRSVVVVEARDRVGGRIVNHRFADGSEVEIGGQWVGPTQDRVLALAAEVEAATYPTYDTGALLTVRSGRVVRHRSPTFGLPPAAVAEIAVSQPRLERIARRVDLDSPWATRGADALDAQTFETWIRRHHRTETARAFWRLAVEAVFAAEPRDISLLHVAFYIGSGGSLERLLGTRRGAQQDRIAGGSVVLAERLADRLRHEGVEIRLGAPVRAVEQGDDAVVVRHDGGEVRAGRAVVAVPPTLAGRIRWSPLLPARRDQLLQKVPMGSVTKCLVVYDEPFWRDEGLCGQVASLEDPVTITFDNTLPTEGAPGVIVAFLEGDHARRAAELSPRERELLVTRSLARFFGPRASSPVDYAERDWAAEEWTRGCYGAHLAPGVWSSFGDLLREPWGRVHWAGTETAAVWNGYMDGAVRSGERAANEVLAAG</sequence>
<evidence type="ECO:0000313" key="6">
    <source>
        <dbReference type="EMBL" id="WCO66058.1"/>
    </source>
</evidence>
<reference evidence="6" key="1">
    <citation type="submission" date="2023-01" db="EMBL/GenBank/DDBJ databases">
        <title>The diversity of Class Acidimicrobiia in South China Sea sediment environments and the proposal of Iamia marina sp. nov., a novel species of the genus Iamia.</title>
        <authorList>
            <person name="He Y."/>
            <person name="Tian X."/>
        </authorList>
    </citation>
    <scope>NUCLEOTIDE SEQUENCE</scope>
    <source>
        <strain evidence="6">DSM 19957</strain>
    </source>
</reference>
<name>A0AAE9Y7V4_9ACTN</name>
<comment type="similarity">
    <text evidence="2">Belongs to the flavin monoamine oxidase family.</text>
</comment>
<dbReference type="KEGG" id="ima:PO878_16280"/>
<dbReference type="PANTHER" id="PTHR43563:SF1">
    <property type="entry name" value="AMINE OXIDASE [FLAVIN-CONTAINING] B"/>
    <property type="match status" value="1"/>
</dbReference>
<dbReference type="Gene3D" id="1.10.405.10">
    <property type="entry name" value="Guanine Nucleotide Dissociation Inhibitor, domain 1"/>
    <property type="match status" value="1"/>
</dbReference>
<dbReference type="AlphaFoldDB" id="A0AAE9Y7V4"/>
<evidence type="ECO:0000313" key="7">
    <source>
        <dbReference type="Proteomes" id="UP001216390"/>
    </source>
</evidence>
<keyword evidence="3" id="KW-0560">Oxidoreductase</keyword>
<evidence type="ECO:0000256" key="1">
    <source>
        <dbReference type="ARBA" id="ARBA00001974"/>
    </source>
</evidence>
<dbReference type="SUPFAM" id="SSF51905">
    <property type="entry name" value="FAD/NAD(P)-binding domain"/>
    <property type="match status" value="1"/>
</dbReference>
<dbReference type="InterPro" id="IPR036188">
    <property type="entry name" value="FAD/NAD-bd_sf"/>
</dbReference>
<evidence type="ECO:0000256" key="4">
    <source>
        <dbReference type="PIRSR" id="PIRSR601613-1"/>
    </source>
</evidence>
<dbReference type="PRINTS" id="PR00757">
    <property type="entry name" value="AMINEOXDASEF"/>
</dbReference>
<evidence type="ECO:0000259" key="5">
    <source>
        <dbReference type="Pfam" id="PF01593"/>
    </source>
</evidence>
<dbReference type="SUPFAM" id="SSF54373">
    <property type="entry name" value="FAD-linked reductases, C-terminal domain"/>
    <property type="match status" value="1"/>
</dbReference>
<feature type="binding site" evidence="4">
    <location>
        <position position="238"/>
    </location>
    <ligand>
        <name>FAD</name>
        <dbReference type="ChEBI" id="CHEBI:57692"/>
    </ligand>
</feature>
<dbReference type="InterPro" id="IPR001613">
    <property type="entry name" value="Flavin_amine_oxidase"/>
</dbReference>
<dbReference type="RefSeq" id="WP_272735584.1">
    <property type="nucleotide sequence ID" value="NZ_CP116942.1"/>
</dbReference>
<feature type="binding site" evidence="4">
    <location>
        <position position="427"/>
    </location>
    <ligand>
        <name>FAD</name>
        <dbReference type="ChEBI" id="CHEBI:57692"/>
    </ligand>
</feature>
<feature type="binding site" evidence="4">
    <location>
        <begin position="35"/>
        <end position="36"/>
    </location>
    <ligand>
        <name>FAD</name>
        <dbReference type="ChEBI" id="CHEBI:57692"/>
    </ligand>
</feature>
<dbReference type="EMBL" id="CP116942">
    <property type="protein sequence ID" value="WCO66058.1"/>
    <property type="molecule type" value="Genomic_DNA"/>
</dbReference>
<dbReference type="GO" id="GO:0016491">
    <property type="term" value="F:oxidoreductase activity"/>
    <property type="evidence" value="ECO:0007669"/>
    <property type="project" value="UniProtKB-KW"/>
</dbReference>
<dbReference type="Gene3D" id="3.90.660.10">
    <property type="match status" value="1"/>
</dbReference>
<dbReference type="Gene3D" id="3.50.50.60">
    <property type="entry name" value="FAD/NAD(P)-binding domain"/>
    <property type="match status" value="1"/>
</dbReference>
<gene>
    <name evidence="6" type="ORF">PO878_16280</name>
</gene>
<evidence type="ECO:0000256" key="2">
    <source>
        <dbReference type="ARBA" id="ARBA00005995"/>
    </source>
</evidence>
<keyword evidence="7" id="KW-1185">Reference proteome</keyword>
<protein>
    <submittedName>
        <fullName evidence="6">FAD-dependent oxidoreductase</fullName>
    </submittedName>
</protein>
<proteinExistence type="inferred from homology"/>
<feature type="binding site" evidence="4">
    <location>
        <position position="344"/>
    </location>
    <ligand>
        <name>substrate</name>
    </ligand>
</feature>
<dbReference type="InterPro" id="IPR050703">
    <property type="entry name" value="Flavin_MAO"/>
</dbReference>
<dbReference type="InterPro" id="IPR002937">
    <property type="entry name" value="Amino_oxidase"/>
</dbReference>
<evidence type="ECO:0000256" key="3">
    <source>
        <dbReference type="ARBA" id="ARBA00023002"/>
    </source>
</evidence>
<dbReference type="Proteomes" id="UP001216390">
    <property type="component" value="Chromosome"/>
</dbReference>